<evidence type="ECO:0000256" key="2">
    <source>
        <dbReference type="ARBA" id="ARBA00008445"/>
    </source>
</evidence>
<dbReference type="GO" id="GO:0015450">
    <property type="term" value="F:protein-transporting ATPase activity"/>
    <property type="evidence" value="ECO:0007669"/>
    <property type="project" value="UniProtKB-UniRule"/>
</dbReference>
<protein>
    <recommendedName>
        <fullName evidence="9">Protein-export membrane protein SecG</fullName>
    </recommendedName>
</protein>
<name>A0A0K2SJG5_LIMPI</name>
<dbReference type="OrthoDB" id="1708246at2"/>
<organism evidence="10 11">
    <name type="scientific">Limnochorda pilosa</name>
    <dbReference type="NCBI Taxonomy" id="1555112"/>
    <lineage>
        <taxon>Bacteria</taxon>
        <taxon>Bacillati</taxon>
        <taxon>Bacillota</taxon>
        <taxon>Limnochordia</taxon>
        <taxon>Limnochordales</taxon>
        <taxon>Limnochordaceae</taxon>
        <taxon>Limnochorda</taxon>
    </lineage>
</organism>
<proteinExistence type="inferred from homology"/>
<reference evidence="11" key="1">
    <citation type="submission" date="2015-07" db="EMBL/GenBank/DDBJ databases">
        <title>Complete genome sequence and phylogenetic analysis of Limnochorda pilosa.</title>
        <authorList>
            <person name="Watanabe M."/>
            <person name="Kojima H."/>
            <person name="Fukui M."/>
        </authorList>
    </citation>
    <scope>NUCLEOTIDE SEQUENCE [LARGE SCALE GENOMIC DNA]</scope>
    <source>
        <strain evidence="11">HC45</strain>
    </source>
</reference>
<accession>A0A0K2SJG5</accession>
<dbReference type="Proteomes" id="UP000065807">
    <property type="component" value="Chromosome"/>
</dbReference>
<comment type="similarity">
    <text evidence="2 9">Belongs to the SecG family.</text>
</comment>
<evidence type="ECO:0000256" key="7">
    <source>
        <dbReference type="ARBA" id="ARBA00023010"/>
    </source>
</evidence>
<dbReference type="GO" id="GO:0009306">
    <property type="term" value="P:protein secretion"/>
    <property type="evidence" value="ECO:0007669"/>
    <property type="project" value="UniProtKB-UniRule"/>
</dbReference>
<dbReference type="RefSeq" id="WP_068135615.1">
    <property type="nucleotide sequence ID" value="NZ_AP014924.1"/>
</dbReference>
<keyword evidence="8 9" id="KW-0472">Membrane</keyword>
<reference evidence="11" key="2">
    <citation type="journal article" date="2016" name="Int. J. Syst. Evol. Microbiol.">
        <title>Complete genome sequence and cell structure of Limnochorda pilosa, a Gram-negative spore-former within the phylum Firmicutes.</title>
        <authorList>
            <person name="Watanabe M."/>
            <person name="Kojima H."/>
            <person name="Fukui M."/>
        </authorList>
    </citation>
    <scope>NUCLEOTIDE SEQUENCE [LARGE SCALE GENOMIC DNA]</scope>
    <source>
        <strain evidence="11">HC45</strain>
    </source>
</reference>
<comment type="subcellular location">
    <subcellularLocation>
        <location evidence="9">Cell membrane</location>
        <topology evidence="9">Multi-pass membrane protein</topology>
    </subcellularLocation>
    <subcellularLocation>
        <location evidence="1">Membrane</location>
        <topology evidence="1">Multi-pass membrane protein</topology>
    </subcellularLocation>
</comment>
<dbReference type="GO" id="GO:0005886">
    <property type="term" value="C:plasma membrane"/>
    <property type="evidence" value="ECO:0007669"/>
    <property type="project" value="UniProtKB-SubCell"/>
</dbReference>
<comment type="caution">
    <text evidence="9">Lacks conserved residue(s) required for the propagation of feature annotation.</text>
</comment>
<sequence>MTTAFMVAELIVAILLLVVFSLQRSKGEGLGSIGGSAQMFFDQSKGLDRVLEQAMTVLGILFMVLAVGLALIA</sequence>
<feature type="transmembrane region" description="Helical" evidence="9">
    <location>
        <begin position="51"/>
        <end position="72"/>
    </location>
</feature>
<dbReference type="EMBL" id="AP014924">
    <property type="protein sequence ID" value="BAS27147.1"/>
    <property type="molecule type" value="Genomic_DNA"/>
</dbReference>
<evidence type="ECO:0000313" key="10">
    <source>
        <dbReference type="EMBL" id="BAS27147.1"/>
    </source>
</evidence>
<dbReference type="PRINTS" id="PR01651">
    <property type="entry name" value="SECGEXPORT"/>
</dbReference>
<dbReference type="KEGG" id="lpil:LIP_1290"/>
<evidence type="ECO:0000256" key="6">
    <source>
        <dbReference type="ARBA" id="ARBA00022989"/>
    </source>
</evidence>
<evidence type="ECO:0000256" key="8">
    <source>
        <dbReference type="ARBA" id="ARBA00023136"/>
    </source>
</evidence>
<keyword evidence="5 9" id="KW-0653">Protein transport</keyword>
<keyword evidence="3 9" id="KW-0813">Transport</keyword>
<dbReference type="InterPro" id="IPR004692">
    <property type="entry name" value="SecG"/>
</dbReference>
<evidence type="ECO:0000313" key="11">
    <source>
        <dbReference type="Proteomes" id="UP000065807"/>
    </source>
</evidence>
<evidence type="ECO:0000256" key="5">
    <source>
        <dbReference type="ARBA" id="ARBA00022927"/>
    </source>
</evidence>
<dbReference type="AlphaFoldDB" id="A0A0K2SJG5"/>
<keyword evidence="11" id="KW-1185">Reference proteome</keyword>
<evidence type="ECO:0000256" key="9">
    <source>
        <dbReference type="RuleBase" id="RU365087"/>
    </source>
</evidence>
<keyword evidence="6 9" id="KW-1133">Transmembrane helix</keyword>
<evidence type="ECO:0000256" key="3">
    <source>
        <dbReference type="ARBA" id="ARBA00022448"/>
    </source>
</evidence>
<dbReference type="Pfam" id="PF03840">
    <property type="entry name" value="SecG"/>
    <property type="match status" value="1"/>
</dbReference>
<keyword evidence="4 9" id="KW-0812">Transmembrane</keyword>
<comment type="function">
    <text evidence="9">Involved in protein export. Participates in an early event of protein translocation.</text>
</comment>
<dbReference type="STRING" id="1555112.LIP_1290"/>
<dbReference type="NCBIfam" id="TIGR00810">
    <property type="entry name" value="secG"/>
    <property type="match status" value="1"/>
</dbReference>
<evidence type="ECO:0000256" key="1">
    <source>
        <dbReference type="ARBA" id="ARBA00004141"/>
    </source>
</evidence>
<keyword evidence="9" id="KW-1003">Cell membrane</keyword>
<keyword evidence="7 9" id="KW-0811">Translocation</keyword>
<evidence type="ECO:0000256" key="4">
    <source>
        <dbReference type="ARBA" id="ARBA00022692"/>
    </source>
</evidence>
<gene>
    <name evidence="10" type="ORF">LIP_1290</name>
</gene>